<dbReference type="SUPFAM" id="SSF56436">
    <property type="entry name" value="C-type lectin-like"/>
    <property type="match status" value="1"/>
</dbReference>
<protein>
    <recommendedName>
        <fullName evidence="5">C-type lectin domain-containing protein</fullName>
    </recommendedName>
</protein>
<dbReference type="Ensembl" id="ENSDNVT00000006693.1">
    <property type="protein sequence ID" value="ENSDNVP00000005553.1"/>
    <property type="gene ID" value="ENSDNVG00000003990.1"/>
</dbReference>
<evidence type="ECO:0000313" key="6">
    <source>
        <dbReference type="Ensembl" id="ENSDNVP00000005553.1"/>
    </source>
</evidence>
<dbReference type="PANTHER" id="PTHR46746">
    <property type="entry name" value="KILLER CELL LECTIN-LIKE RECEPTOR SUBFAMILY F MEMBER 2"/>
    <property type="match status" value="1"/>
</dbReference>
<dbReference type="SMART" id="SM00034">
    <property type="entry name" value="CLECT"/>
    <property type="match status" value="1"/>
</dbReference>
<keyword evidence="7" id="KW-1185">Reference proteome</keyword>
<dbReference type="InterPro" id="IPR001304">
    <property type="entry name" value="C-type_lectin-like"/>
</dbReference>
<keyword evidence="4" id="KW-0472">Membrane</keyword>
<feature type="transmembrane region" description="Helical" evidence="4">
    <location>
        <begin position="44"/>
        <end position="66"/>
    </location>
</feature>
<keyword evidence="4" id="KW-1133">Transmembrane helix</keyword>
<evidence type="ECO:0000256" key="2">
    <source>
        <dbReference type="ARBA" id="ARBA00023157"/>
    </source>
</evidence>
<sequence length="247" mass="28088">MDVFHIVSKLENGIYKGNVNFNKAKILSCSSTWLSEGARPQRSAWFYVAVILGILVLVLLGVMAVLPGTVQWEYAQVHSAMARDWETEESRHTEAFNPHSTASKPTPGREDELLLDRSARQINLKCYRASKTRATCELCPPGWQLHRGRCYYFSEEAVSWDDSQRNCLSFPSLSLLQCSIVQQILSSTEFEADHSLGSFCSLIRIVLNRIEADKNCAVYRRKNMIQTDNCQTFKKWICKKNATLLAL</sequence>
<feature type="domain" description="C-type lectin" evidence="5">
    <location>
        <begin position="139"/>
        <end position="239"/>
    </location>
</feature>
<evidence type="ECO:0000313" key="7">
    <source>
        <dbReference type="Proteomes" id="UP000694423"/>
    </source>
</evidence>
<dbReference type="GO" id="GO:0030246">
    <property type="term" value="F:carbohydrate binding"/>
    <property type="evidence" value="ECO:0007669"/>
    <property type="project" value="UniProtKB-KW"/>
</dbReference>
<evidence type="ECO:0000256" key="4">
    <source>
        <dbReference type="SAM" id="Phobius"/>
    </source>
</evidence>
<evidence type="ECO:0000256" key="1">
    <source>
        <dbReference type="ARBA" id="ARBA00022734"/>
    </source>
</evidence>
<dbReference type="InterPro" id="IPR016187">
    <property type="entry name" value="CTDL_fold"/>
</dbReference>
<feature type="region of interest" description="Disordered" evidence="3">
    <location>
        <begin position="88"/>
        <end position="109"/>
    </location>
</feature>
<dbReference type="InterPro" id="IPR051379">
    <property type="entry name" value="C-type_Lectin_Receptor_IMM"/>
</dbReference>
<dbReference type="InterPro" id="IPR016186">
    <property type="entry name" value="C-type_lectin-like/link_sf"/>
</dbReference>
<reference evidence="6" key="2">
    <citation type="submission" date="2025-09" db="UniProtKB">
        <authorList>
            <consortium name="Ensembl"/>
        </authorList>
    </citation>
    <scope>IDENTIFICATION</scope>
</reference>
<dbReference type="PANTHER" id="PTHR46746:SF9">
    <property type="entry name" value="CD209 ANTIGEN-LIKE PROTEIN C-LIKE"/>
    <property type="match status" value="1"/>
</dbReference>
<evidence type="ECO:0000259" key="5">
    <source>
        <dbReference type="SMART" id="SM00034"/>
    </source>
</evidence>
<reference evidence="6" key="1">
    <citation type="submission" date="2025-08" db="UniProtKB">
        <authorList>
            <consortium name="Ensembl"/>
        </authorList>
    </citation>
    <scope>IDENTIFICATION</scope>
</reference>
<dbReference type="Proteomes" id="UP000694423">
    <property type="component" value="Unplaced"/>
</dbReference>
<name>A0A8C4J7R3_DRONO</name>
<proteinExistence type="predicted"/>
<organism evidence="6 7">
    <name type="scientific">Dromaius novaehollandiae</name>
    <name type="common">Emu</name>
    <dbReference type="NCBI Taxonomy" id="8790"/>
    <lineage>
        <taxon>Eukaryota</taxon>
        <taxon>Metazoa</taxon>
        <taxon>Chordata</taxon>
        <taxon>Craniata</taxon>
        <taxon>Vertebrata</taxon>
        <taxon>Euteleostomi</taxon>
        <taxon>Archelosauria</taxon>
        <taxon>Archosauria</taxon>
        <taxon>Dinosauria</taxon>
        <taxon>Saurischia</taxon>
        <taxon>Theropoda</taxon>
        <taxon>Coelurosauria</taxon>
        <taxon>Aves</taxon>
        <taxon>Palaeognathae</taxon>
        <taxon>Casuariiformes</taxon>
        <taxon>Dromaiidae</taxon>
        <taxon>Dromaius</taxon>
    </lineage>
</organism>
<dbReference type="Gene3D" id="3.10.100.10">
    <property type="entry name" value="Mannose-Binding Protein A, subunit A"/>
    <property type="match status" value="1"/>
</dbReference>
<keyword evidence="1" id="KW-0430">Lectin</keyword>
<keyword evidence="2" id="KW-1015">Disulfide bond</keyword>
<evidence type="ECO:0000256" key="3">
    <source>
        <dbReference type="SAM" id="MobiDB-lite"/>
    </source>
</evidence>
<dbReference type="AlphaFoldDB" id="A0A8C4J7R3"/>
<keyword evidence="4" id="KW-0812">Transmembrane</keyword>
<accession>A0A8C4J7R3</accession>